<dbReference type="InterPro" id="IPR019931">
    <property type="entry name" value="LPXTG_anchor"/>
</dbReference>
<evidence type="ECO:0000256" key="1">
    <source>
        <dbReference type="ARBA" id="ARBA00022512"/>
    </source>
</evidence>
<dbReference type="NCBIfam" id="TIGR01167">
    <property type="entry name" value="LPXTG_anchor"/>
    <property type="match status" value="1"/>
</dbReference>
<feature type="region of interest" description="Disordered" evidence="5">
    <location>
        <begin position="305"/>
        <end position="349"/>
    </location>
</feature>
<evidence type="ECO:0000256" key="6">
    <source>
        <dbReference type="SAM" id="Phobius"/>
    </source>
</evidence>
<feature type="signal peptide" evidence="7">
    <location>
        <begin position="1"/>
        <end position="26"/>
    </location>
</feature>
<accession>A0A1E9PQ08</accession>
<dbReference type="InterPro" id="IPR040912">
    <property type="entry name" value="DUF5633"/>
</dbReference>
<evidence type="ECO:0000313" key="8">
    <source>
        <dbReference type="EMBL" id="MCY3086941.1"/>
    </source>
</evidence>
<feature type="chain" id="PRO_5043310161" evidence="7">
    <location>
        <begin position="27"/>
        <end position="381"/>
    </location>
</feature>
<sequence length="381" mass="41200">MKDLKKLLLGAAATTAAAGVFFASDAAVAQADAYVTPVDENGNVILGGNPDVNPAENTTENTENTTETPDVKPVEEDNSSNLFKPGVDKDGVPTSVSGNEAVEQPEEVAEEDPYHSPYEYEAETKEAAIEIGEAMLKRSELEGTALAEVNNHVDAVQTASGKWAPQFSYVEKEETPAEENEKPAEETEKTLEDLFDFSGLAEENEKPAEETPAEDTEEPAEETEKSLEDLFDFSGLVEEDPEFEFDPDKAYDTLADAFVAAETAIKNDPVNEGYDIQVGADGKYYIQLQVEANTELEDLFDFSKLEKEDKDEKAEETEKDGKKEDPKVVVANEKDQKADKEAKAEKANAKLPATGVVAGSVAGLGVALIAAGSALSFRRRK</sequence>
<evidence type="ECO:0000256" key="4">
    <source>
        <dbReference type="ARBA" id="ARBA00023088"/>
    </source>
</evidence>
<evidence type="ECO:0000256" key="7">
    <source>
        <dbReference type="SAM" id="SignalP"/>
    </source>
</evidence>
<dbReference type="PROSITE" id="PS50847">
    <property type="entry name" value="GRAM_POS_ANCHORING"/>
    <property type="match status" value="1"/>
</dbReference>
<reference evidence="8" key="1">
    <citation type="submission" date="2022-09" db="EMBL/GenBank/DDBJ databases">
        <title>Aerococcus urinae taxonomy study.</title>
        <authorList>
            <person name="Christensen J."/>
            <person name="Senneby E."/>
        </authorList>
    </citation>
    <scope>NUCLEOTIDE SEQUENCE</scope>
    <source>
        <strain evidence="8">LUND-41-B12</strain>
    </source>
</reference>
<keyword evidence="6" id="KW-0812">Transmembrane</keyword>
<evidence type="ECO:0000313" key="9">
    <source>
        <dbReference type="Proteomes" id="UP001069047"/>
    </source>
</evidence>
<keyword evidence="4" id="KW-0572">Peptidoglycan-anchor</keyword>
<keyword evidence="3 7" id="KW-0732">Signal</keyword>
<name>A0A1E9PQ08_9LACT</name>
<organism evidence="8 9">
    <name type="scientific">Aerococcus mictus</name>
    <dbReference type="NCBI Taxonomy" id="2976810"/>
    <lineage>
        <taxon>Bacteria</taxon>
        <taxon>Bacillati</taxon>
        <taxon>Bacillota</taxon>
        <taxon>Bacilli</taxon>
        <taxon>Lactobacillales</taxon>
        <taxon>Aerococcaceae</taxon>
        <taxon>Aerococcus</taxon>
    </lineage>
</organism>
<proteinExistence type="predicted"/>
<keyword evidence="1" id="KW-0134">Cell wall</keyword>
<feature type="compositionally biased region" description="Basic and acidic residues" evidence="5">
    <location>
        <begin position="319"/>
        <end position="348"/>
    </location>
</feature>
<dbReference type="RefSeq" id="WP_070558530.1">
    <property type="nucleotide sequence ID" value="NZ_CAJHLJ010000001.1"/>
</dbReference>
<accession>A0A9Q4H4U8</accession>
<feature type="compositionally biased region" description="Acidic residues" evidence="5">
    <location>
        <begin position="211"/>
        <end position="221"/>
    </location>
</feature>
<evidence type="ECO:0000256" key="3">
    <source>
        <dbReference type="ARBA" id="ARBA00022729"/>
    </source>
</evidence>
<feature type="compositionally biased region" description="Low complexity" evidence="5">
    <location>
        <begin position="56"/>
        <end position="68"/>
    </location>
</feature>
<dbReference type="Proteomes" id="UP001069047">
    <property type="component" value="Unassembled WGS sequence"/>
</dbReference>
<keyword evidence="6" id="KW-1133">Transmembrane helix</keyword>
<protein>
    <submittedName>
        <fullName evidence="8">DUF5633 domain-containing protein</fullName>
    </submittedName>
</protein>
<dbReference type="Pfam" id="PF18656">
    <property type="entry name" value="DUF5633"/>
    <property type="match status" value="1"/>
</dbReference>
<feature type="compositionally biased region" description="Basic and acidic residues" evidence="5">
    <location>
        <begin position="170"/>
        <end position="192"/>
    </location>
</feature>
<evidence type="ECO:0000256" key="2">
    <source>
        <dbReference type="ARBA" id="ARBA00022525"/>
    </source>
</evidence>
<evidence type="ECO:0000256" key="5">
    <source>
        <dbReference type="SAM" id="MobiDB-lite"/>
    </source>
</evidence>
<keyword evidence="6" id="KW-0472">Membrane</keyword>
<dbReference type="AlphaFoldDB" id="A0A1E9PQ08"/>
<comment type="caution">
    <text evidence="8">The sequence shown here is derived from an EMBL/GenBank/DDBJ whole genome shotgun (WGS) entry which is preliminary data.</text>
</comment>
<dbReference type="EMBL" id="JAOTMY010000001">
    <property type="protein sequence ID" value="MCY3086941.1"/>
    <property type="molecule type" value="Genomic_DNA"/>
</dbReference>
<feature type="region of interest" description="Disordered" evidence="5">
    <location>
        <begin position="167"/>
        <end position="232"/>
    </location>
</feature>
<keyword evidence="2" id="KW-0964">Secreted</keyword>
<feature type="transmembrane region" description="Helical" evidence="6">
    <location>
        <begin position="356"/>
        <end position="377"/>
    </location>
</feature>
<feature type="region of interest" description="Disordered" evidence="5">
    <location>
        <begin position="40"/>
        <end position="121"/>
    </location>
</feature>
<gene>
    <name evidence="8" type="ORF">ODY61_02280</name>
</gene>